<gene>
    <name evidence="1" type="ORF">CFX0092_A2031</name>
</gene>
<name>A0A160T3L0_9CHLR</name>
<dbReference type="Proteomes" id="UP000215027">
    <property type="component" value="Chromosome I"/>
</dbReference>
<organism evidence="1 2">
    <name type="scientific">Candidatus Promineifilum breve</name>
    <dbReference type="NCBI Taxonomy" id="1806508"/>
    <lineage>
        <taxon>Bacteria</taxon>
        <taxon>Bacillati</taxon>
        <taxon>Chloroflexota</taxon>
        <taxon>Ardenticatenia</taxon>
        <taxon>Candidatus Promineifilales</taxon>
        <taxon>Candidatus Promineifilaceae</taxon>
        <taxon>Candidatus Promineifilum</taxon>
    </lineage>
</organism>
<dbReference type="EMBL" id="LN890655">
    <property type="protein sequence ID" value="CUS03909.2"/>
    <property type="molecule type" value="Genomic_DNA"/>
</dbReference>
<accession>A0A160T3L0</accession>
<keyword evidence="2" id="KW-1185">Reference proteome</keyword>
<evidence type="ECO:0000313" key="2">
    <source>
        <dbReference type="Proteomes" id="UP000215027"/>
    </source>
</evidence>
<proteinExistence type="predicted"/>
<dbReference type="AlphaFoldDB" id="A0A160T3L0"/>
<reference evidence="1" key="1">
    <citation type="submission" date="2016-01" db="EMBL/GenBank/DDBJ databases">
        <authorList>
            <person name="Mcilroy J.S."/>
            <person name="Karst M S."/>
            <person name="Albertsen M."/>
        </authorList>
    </citation>
    <scope>NUCLEOTIDE SEQUENCE</scope>
    <source>
        <strain evidence="1">Cfx-K</strain>
    </source>
</reference>
<protein>
    <submittedName>
        <fullName evidence="1">Uncharacterized protein</fullName>
    </submittedName>
</protein>
<dbReference type="KEGG" id="pbf:CFX0092_A2031"/>
<evidence type="ECO:0000313" key="1">
    <source>
        <dbReference type="EMBL" id="CUS03909.2"/>
    </source>
</evidence>
<sequence length="70" mass="7518">MGATGTNTWLPGVVVSKADVGRSLVGSDVTAKKVAVGAAGDWLWQAVRRNKVVKISPIKRYIGRIILAQW</sequence>